<comment type="caution">
    <text evidence="6">The sequence shown here is derived from an EMBL/GenBank/DDBJ whole genome shotgun (WGS) entry which is preliminary data.</text>
</comment>
<keyword evidence="2" id="KW-0805">Transcription regulation</keyword>
<dbReference type="InterPro" id="IPR023393">
    <property type="entry name" value="START-like_dom_sf"/>
</dbReference>
<dbReference type="InterPro" id="IPR013538">
    <property type="entry name" value="ASHA1/2-like_C"/>
</dbReference>
<dbReference type="InterPro" id="IPR051081">
    <property type="entry name" value="HTH_MetalResp_TranReg"/>
</dbReference>
<dbReference type="SUPFAM" id="SSF55961">
    <property type="entry name" value="Bet v1-like"/>
    <property type="match status" value="1"/>
</dbReference>
<feature type="domain" description="HTH arsR-type" evidence="5">
    <location>
        <begin position="1"/>
        <end position="89"/>
    </location>
</feature>
<dbReference type="PROSITE" id="PS50987">
    <property type="entry name" value="HTH_ARSR_2"/>
    <property type="match status" value="1"/>
</dbReference>
<dbReference type="InterPro" id="IPR001845">
    <property type="entry name" value="HTH_ArsR_DNA-bd_dom"/>
</dbReference>
<dbReference type="CDD" id="cd00090">
    <property type="entry name" value="HTH_ARSR"/>
    <property type="match status" value="1"/>
</dbReference>
<sequence length="274" mass="29554">MEVHAALAALAEPTRFRIIALLAERPMTVGEVAVALGALQPQTSKHLQALEAAGVIRIHRLGRRRVATLDRDAMGAIAEWFSGLAAPQADDTVLAEYAAGIAAVQERAADGPRGAAQHLVLERVIPAAGPDVWHAWTDPRVATLWWAPRHFDVVRCEVSPTPGAPVSLVLREGDGAEYSSVGRVQEVEPERRLVYELSPVDAEGRPQVRVLHDVVLEPDEAATRVRLTLRAEGAGPEAAPMLAGLQPGWEQLLDGLAELLAVGRRTRRPLGWEA</sequence>
<reference evidence="6" key="1">
    <citation type="submission" date="2023-06" db="EMBL/GenBank/DDBJ databases">
        <title>MT1 and MT2 Draft Genomes of Novel Species.</title>
        <authorList>
            <person name="Venkateswaran K."/>
        </authorList>
    </citation>
    <scope>NUCLEOTIDE SEQUENCE</scope>
    <source>
        <strain evidence="6">F6_8S_P_1B</strain>
    </source>
</reference>
<organism evidence="6 7">
    <name type="scientific">Leifsonia williamsii</name>
    <dbReference type="NCBI Taxonomy" id="3035919"/>
    <lineage>
        <taxon>Bacteria</taxon>
        <taxon>Bacillati</taxon>
        <taxon>Actinomycetota</taxon>
        <taxon>Actinomycetes</taxon>
        <taxon>Micrococcales</taxon>
        <taxon>Microbacteriaceae</taxon>
        <taxon>Leifsonia</taxon>
    </lineage>
</organism>
<evidence type="ECO:0000313" key="7">
    <source>
        <dbReference type="Proteomes" id="UP001174208"/>
    </source>
</evidence>
<dbReference type="PRINTS" id="PR00778">
    <property type="entry name" value="HTHARSR"/>
</dbReference>
<dbReference type="InterPro" id="IPR036388">
    <property type="entry name" value="WH-like_DNA-bd_sf"/>
</dbReference>
<keyword evidence="7" id="KW-1185">Reference proteome</keyword>
<protein>
    <submittedName>
        <fullName evidence="6">Metalloregulator ArsR/SmtB family transcription factor</fullName>
    </submittedName>
</protein>
<dbReference type="Gene3D" id="3.30.530.20">
    <property type="match status" value="1"/>
</dbReference>
<keyword evidence="3" id="KW-0238">DNA-binding</keyword>
<dbReference type="Gene3D" id="1.10.10.10">
    <property type="entry name" value="Winged helix-like DNA-binding domain superfamily/Winged helix DNA-binding domain"/>
    <property type="match status" value="1"/>
</dbReference>
<dbReference type="Proteomes" id="UP001174208">
    <property type="component" value="Unassembled WGS sequence"/>
</dbReference>
<evidence type="ECO:0000313" key="6">
    <source>
        <dbReference type="EMBL" id="MDN4613441.1"/>
    </source>
</evidence>
<name>A0ABT8K9E7_9MICO</name>
<evidence type="ECO:0000259" key="5">
    <source>
        <dbReference type="PROSITE" id="PS50987"/>
    </source>
</evidence>
<evidence type="ECO:0000256" key="1">
    <source>
        <dbReference type="ARBA" id="ARBA00006817"/>
    </source>
</evidence>
<keyword evidence="4" id="KW-0804">Transcription</keyword>
<accession>A0ABT8K9E7</accession>
<evidence type="ECO:0000256" key="2">
    <source>
        <dbReference type="ARBA" id="ARBA00023015"/>
    </source>
</evidence>
<dbReference type="InterPro" id="IPR011991">
    <property type="entry name" value="ArsR-like_HTH"/>
</dbReference>
<comment type="similarity">
    <text evidence="1">Belongs to the AHA1 family.</text>
</comment>
<dbReference type="SMART" id="SM00418">
    <property type="entry name" value="HTH_ARSR"/>
    <property type="match status" value="1"/>
</dbReference>
<dbReference type="CDD" id="cd07814">
    <property type="entry name" value="SRPBCC_CalC_Aha1-like"/>
    <property type="match status" value="1"/>
</dbReference>
<evidence type="ECO:0000256" key="4">
    <source>
        <dbReference type="ARBA" id="ARBA00023163"/>
    </source>
</evidence>
<dbReference type="Pfam" id="PF08327">
    <property type="entry name" value="AHSA1"/>
    <property type="match status" value="1"/>
</dbReference>
<dbReference type="NCBIfam" id="NF033788">
    <property type="entry name" value="HTH_metalloreg"/>
    <property type="match status" value="1"/>
</dbReference>
<dbReference type="PANTHER" id="PTHR33154:SF33">
    <property type="entry name" value="TRANSCRIPTIONAL REPRESSOR SDPR"/>
    <property type="match status" value="1"/>
</dbReference>
<dbReference type="Pfam" id="PF12840">
    <property type="entry name" value="HTH_20"/>
    <property type="match status" value="1"/>
</dbReference>
<dbReference type="PANTHER" id="PTHR33154">
    <property type="entry name" value="TRANSCRIPTIONAL REGULATOR, ARSR FAMILY"/>
    <property type="match status" value="1"/>
</dbReference>
<evidence type="ECO:0000256" key="3">
    <source>
        <dbReference type="ARBA" id="ARBA00023125"/>
    </source>
</evidence>
<dbReference type="EMBL" id="JAROCF010000001">
    <property type="protein sequence ID" value="MDN4613441.1"/>
    <property type="molecule type" value="Genomic_DNA"/>
</dbReference>
<dbReference type="RefSeq" id="WP_301211654.1">
    <property type="nucleotide sequence ID" value="NZ_JAROCF010000001.1"/>
</dbReference>
<dbReference type="SUPFAM" id="SSF46785">
    <property type="entry name" value="Winged helix' DNA-binding domain"/>
    <property type="match status" value="1"/>
</dbReference>
<proteinExistence type="inferred from homology"/>
<gene>
    <name evidence="6" type="ORF">P5G50_03145</name>
</gene>
<dbReference type="InterPro" id="IPR036390">
    <property type="entry name" value="WH_DNA-bd_sf"/>
</dbReference>